<feature type="transmembrane region" description="Helical" evidence="4">
    <location>
        <begin position="98"/>
        <end position="117"/>
    </location>
</feature>
<feature type="transmembrane region" description="Helical" evidence="4">
    <location>
        <begin position="163"/>
        <end position="179"/>
    </location>
</feature>
<keyword evidence="3" id="KW-0408">Iron</keyword>
<feature type="transmembrane region" description="Helical" evidence="4">
    <location>
        <begin position="185"/>
        <end position="206"/>
    </location>
</feature>
<name>A0ABV0KIU0_9CYAN</name>
<organism evidence="6 7">
    <name type="scientific">Stenomitos frigidus AS-A4</name>
    <dbReference type="NCBI Taxonomy" id="2933935"/>
    <lineage>
        <taxon>Bacteria</taxon>
        <taxon>Bacillati</taxon>
        <taxon>Cyanobacteriota</taxon>
        <taxon>Cyanophyceae</taxon>
        <taxon>Leptolyngbyales</taxon>
        <taxon>Leptolyngbyaceae</taxon>
        <taxon>Stenomitos</taxon>
    </lineage>
</organism>
<comment type="similarity">
    <text evidence="2">Belongs to the fatty acid desaturase type 2 family.</text>
</comment>
<dbReference type="NCBIfam" id="NF045690">
    <property type="entry name" value="BCarotKetCrtW"/>
    <property type="match status" value="1"/>
</dbReference>
<proteinExistence type="inferred from homology"/>
<feature type="transmembrane region" description="Helical" evidence="4">
    <location>
        <begin position="37"/>
        <end position="57"/>
    </location>
</feature>
<accession>A0ABV0KIU0</accession>
<evidence type="ECO:0000256" key="4">
    <source>
        <dbReference type="SAM" id="Phobius"/>
    </source>
</evidence>
<reference evidence="6 7" key="1">
    <citation type="submission" date="2022-04" db="EMBL/GenBank/DDBJ databases">
        <title>Positive selection, recombination, and allopatry shape intraspecific diversity of widespread and dominant cyanobacteria.</title>
        <authorList>
            <person name="Wei J."/>
            <person name="Shu W."/>
            <person name="Hu C."/>
        </authorList>
    </citation>
    <scope>NUCLEOTIDE SEQUENCE [LARGE SCALE GENOMIC DNA]</scope>
    <source>
        <strain evidence="6 7">AS-A4</strain>
    </source>
</reference>
<dbReference type="InterPro" id="IPR012171">
    <property type="entry name" value="Fatty_acid_desaturase"/>
</dbReference>
<evidence type="ECO:0000256" key="1">
    <source>
        <dbReference type="ARBA" id="ARBA00001954"/>
    </source>
</evidence>
<comment type="caution">
    <text evidence="6">The sequence shown here is derived from an EMBL/GenBank/DDBJ whole genome shotgun (WGS) entry which is preliminary data.</text>
</comment>
<dbReference type="EMBL" id="JAMPLM010000007">
    <property type="protein sequence ID" value="MEP1058936.1"/>
    <property type="molecule type" value="Genomic_DNA"/>
</dbReference>
<keyword evidence="4" id="KW-0812">Transmembrane</keyword>
<dbReference type="PANTHER" id="PTHR19353">
    <property type="entry name" value="FATTY ACID DESATURASE 2"/>
    <property type="match status" value="1"/>
</dbReference>
<keyword evidence="7" id="KW-1185">Reference proteome</keyword>
<evidence type="ECO:0000256" key="3">
    <source>
        <dbReference type="ARBA" id="ARBA00023004"/>
    </source>
</evidence>
<feature type="domain" description="Fatty acid desaturase" evidence="5">
    <location>
        <begin position="155"/>
        <end position="263"/>
    </location>
</feature>
<dbReference type="EC" id="1.14.19.-" evidence="6"/>
<feature type="transmembrane region" description="Helical" evidence="4">
    <location>
        <begin position="64"/>
        <end position="86"/>
    </location>
</feature>
<dbReference type="RefSeq" id="WP_190448340.1">
    <property type="nucleotide sequence ID" value="NZ_JAMPLM010000007.1"/>
</dbReference>
<comment type="cofactor">
    <cofactor evidence="1">
        <name>Fe(2+)</name>
        <dbReference type="ChEBI" id="CHEBI:29033"/>
    </cofactor>
</comment>
<evidence type="ECO:0000313" key="7">
    <source>
        <dbReference type="Proteomes" id="UP001476950"/>
    </source>
</evidence>
<dbReference type="GO" id="GO:0016491">
    <property type="term" value="F:oxidoreductase activity"/>
    <property type="evidence" value="ECO:0007669"/>
    <property type="project" value="UniProtKB-KW"/>
</dbReference>
<feature type="domain" description="Fatty acid desaturase" evidence="5">
    <location>
        <begin position="65"/>
        <end position="148"/>
    </location>
</feature>
<dbReference type="Pfam" id="PF00487">
    <property type="entry name" value="FA_desaturase"/>
    <property type="match status" value="2"/>
</dbReference>
<dbReference type="InterPro" id="IPR005804">
    <property type="entry name" value="FA_desaturase_dom"/>
</dbReference>
<keyword evidence="6" id="KW-0560">Oxidoreductase</keyword>
<gene>
    <name evidence="6" type="ORF">NDI38_10855</name>
</gene>
<dbReference type="InterPro" id="IPR054681">
    <property type="entry name" value="CrtW-like"/>
</dbReference>
<evidence type="ECO:0000259" key="5">
    <source>
        <dbReference type="Pfam" id="PF00487"/>
    </source>
</evidence>
<keyword evidence="4" id="KW-1133">Transmembrane helix</keyword>
<protein>
    <submittedName>
        <fullName evidence="6">Fatty acid desaturase</fullName>
        <ecNumber evidence="6">1.14.19.-</ecNumber>
    </submittedName>
</protein>
<keyword evidence="4" id="KW-0472">Membrane</keyword>
<dbReference type="Proteomes" id="UP001476950">
    <property type="component" value="Unassembled WGS sequence"/>
</dbReference>
<evidence type="ECO:0000313" key="6">
    <source>
        <dbReference type="EMBL" id="MEP1058936.1"/>
    </source>
</evidence>
<sequence>MVQSTSFQAKAKQTLSFRAKQLESPIRELNPQPWKGLVISGVILTTWLVSFSWLLSINVSTMNLWMLAAAFIWQTFLYTGLFITAHDAMHGTVFPTNIRINHAIGALAVMCYGLFSYQDLLKKHWLHHKHPGTEHDPDFHRGNSFSLIWYLQFMKHYWSWRRMAALVLLFNGIHFFLHVPELNMLLFWVLPSILSSVQLFYFGTYLTHREPEGGYTNAHRAKSTNFSILWSFLTCYHFGYHQEHHEYPQAPWWQLPKIYQLRKKLSSQYG</sequence>
<dbReference type="PANTHER" id="PTHR19353:SF19">
    <property type="entry name" value="DELTA(5) FATTY ACID DESATURASE C-RELATED"/>
    <property type="match status" value="1"/>
</dbReference>
<evidence type="ECO:0000256" key="2">
    <source>
        <dbReference type="ARBA" id="ARBA00008749"/>
    </source>
</evidence>